<comment type="caution">
    <text evidence="1">The sequence shown here is derived from an EMBL/GenBank/DDBJ whole genome shotgun (WGS) entry which is preliminary data.</text>
</comment>
<sequence>GPWVKSDVLDTQPLSQVNIVRTIEAALDLPPMSQWDAGARVISGIWRQTPRRDPMPVLPMRVPVRFNAGHCSNRLLLRREAGAAGHALTAQWLERHTAAHGAASTPLAANQRYTPTSLLKVSGPNNCARNGLRARAAGAMPHFRRYLSAYAAARGTTVASYEANEGQLQ</sequence>
<accession>T1A711</accession>
<gene>
    <name evidence="1" type="ORF">B1A_17813</name>
</gene>
<evidence type="ECO:0000313" key="1">
    <source>
        <dbReference type="EMBL" id="EQD36679.1"/>
    </source>
</evidence>
<reference evidence="1" key="2">
    <citation type="journal article" date="2014" name="ISME J.">
        <title>Microbial stratification in low pH oxic and suboxic macroscopic growths along an acid mine drainage.</title>
        <authorList>
            <person name="Mendez-Garcia C."/>
            <person name="Mesa V."/>
            <person name="Sprenger R.R."/>
            <person name="Richter M."/>
            <person name="Diez M.S."/>
            <person name="Solano J."/>
            <person name="Bargiela R."/>
            <person name="Golyshina O.V."/>
            <person name="Manteca A."/>
            <person name="Ramos J.L."/>
            <person name="Gallego J.R."/>
            <person name="Llorente I."/>
            <person name="Martins Dos Santos V.A."/>
            <person name="Jensen O.N."/>
            <person name="Pelaez A.I."/>
            <person name="Sanchez J."/>
            <person name="Ferrer M."/>
        </authorList>
    </citation>
    <scope>NUCLEOTIDE SEQUENCE</scope>
</reference>
<organism evidence="1">
    <name type="scientific">mine drainage metagenome</name>
    <dbReference type="NCBI Taxonomy" id="410659"/>
    <lineage>
        <taxon>unclassified sequences</taxon>
        <taxon>metagenomes</taxon>
        <taxon>ecological metagenomes</taxon>
    </lineage>
</organism>
<reference evidence="1" key="1">
    <citation type="submission" date="2013-08" db="EMBL/GenBank/DDBJ databases">
        <authorList>
            <person name="Mendez C."/>
            <person name="Richter M."/>
            <person name="Ferrer M."/>
            <person name="Sanchez J."/>
        </authorList>
    </citation>
    <scope>NUCLEOTIDE SEQUENCE</scope>
</reference>
<name>T1A711_9ZZZZ</name>
<dbReference type="InterPro" id="IPR017850">
    <property type="entry name" value="Alkaline_phosphatase_core_sf"/>
</dbReference>
<dbReference type="EMBL" id="AUZX01013115">
    <property type="protein sequence ID" value="EQD36679.1"/>
    <property type="molecule type" value="Genomic_DNA"/>
</dbReference>
<dbReference type="Gene3D" id="3.40.720.10">
    <property type="entry name" value="Alkaline Phosphatase, subunit A"/>
    <property type="match status" value="1"/>
</dbReference>
<proteinExistence type="predicted"/>
<feature type="non-terminal residue" evidence="1">
    <location>
        <position position="1"/>
    </location>
</feature>
<protein>
    <submittedName>
        <fullName evidence="1">Phosphoesterase</fullName>
    </submittedName>
</protein>
<dbReference type="AlphaFoldDB" id="T1A711"/>